<dbReference type="PANTHER" id="PTHR34491">
    <property type="entry name" value="A-TYPE INCLUSION PROTEIN, PUTATIVE-RELATED"/>
    <property type="match status" value="1"/>
</dbReference>
<feature type="compositionally biased region" description="Low complexity" evidence="1">
    <location>
        <begin position="705"/>
        <end position="741"/>
    </location>
</feature>
<feature type="compositionally biased region" description="Low complexity" evidence="1">
    <location>
        <begin position="246"/>
        <end position="276"/>
    </location>
</feature>
<feature type="compositionally biased region" description="Low complexity" evidence="1">
    <location>
        <begin position="308"/>
        <end position="322"/>
    </location>
</feature>
<feature type="compositionally biased region" description="Low complexity" evidence="1">
    <location>
        <begin position="794"/>
        <end position="804"/>
    </location>
</feature>
<feature type="compositionally biased region" description="Low complexity" evidence="1">
    <location>
        <begin position="854"/>
        <end position="882"/>
    </location>
</feature>
<dbReference type="PANTHER" id="PTHR34491:SF156">
    <property type="entry name" value="KINESIN MOTOR DOMAIN-CONTAINING PROTEIN"/>
    <property type="match status" value="1"/>
</dbReference>
<feature type="region of interest" description="Disordered" evidence="1">
    <location>
        <begin position="1"/>
        <end position="28"/>
    </location>
</feature>
<evidence type="ECO:0000313" key="2">
    <source>
        <dbReference type="EMBL" id="KAK3919463.1"/>
    </source>
</evidence>
<feature type="region of interest" description="Disordered" evidence="1">
    <location>
        <begin position="581"/>
        <end position="608"/>
    </location>
</feature>
<feature type="region of interest" description="Disordered" evidence="1">
    <location>
        <begin position="246"/>
        <end position="328"/>
    </location>
</feature>
<evidence type="ECO:0000256" key="1">
    <source>
        <dbReference type="SAM" id="MobiDB-lite"/>
    </source>
</evidence>
<reference evidence="2" key="1">
    <citation type="submission" date="2021-07" db="EMBL/GenBank/DDBJ databases">
        <authorList>
            <person name="Catto M.A."/>
            <person name="Jacobson A."/>
            <person name="Kennedy G."/>
            <person name="Labadie P."/>
            <person name="Hunt B.G."/>
            <person name="Srinivasan R."/>
        </authorList>
    </citation>
    <scope>NUCLEOTIDE SEQUENCE</scope>
    <source>
        <strain evidence="2">PL_HMW_Pooled</strain>
        <tissue evidence="2">Head</tissue>
    </source>
</reference>
<name>A0AAE1HE66_9NEOP</name>
<proteinExistence type="predicted"/>
<keyword evidence="3" id="KW-1185">Reference proteome</keyword>
<feature type="compositionally biased region" description="Basic and acidic residues" evidence="1">
    <location>
        <begin position="1"/>
        <end position="10"/>
    </location>
</feature>
<feature type="compositionally biased region" description="Pro residues" evidence="1">
    <location>
        <begin position="292"/>
        <end position="307"/>
    </location>
</feature>
<gene>
    <name evidence="2" type="ORF">KUF71_008590</name>
</gene>
<feature type="compositionally biased region" description="Low complexity" evidence="1">
    <location>
        <begin position="767"/>
        <end position="778"/>
    </location>
</feature>
<sequence>MVHEDHHEGESSAGQQPRRAPHPVWRSDCPVNRPRQPCFISDSPLRPVAFLTLQIISMVPRVSASCPGGRASQVADFGRTMASAAALALVVLVLAAPALAAPAEAADKQAADKAAAMYDAADATGAASNRKDRQKKQTTTICVQVAPARPGVAPTLLCGDSAQHLAEEQRRLQTPVVQQPLPGYFGSPNVVQIVPASDSVTVSAPGYGQLGQPQRAQSVLLNTGFTSPSDTFGLYRIGAARSAAPAAAADNNSPAPATVPERATAPAAPASAPQEPAVRDVFANPDTKSAPFNPPTPAAPAPAPAPAAAPAVAQSAAPAPAAHQTQARSFGGDEAIIVTSQSGPHRPYGPFSSGAQQVSVIRQDPYSHGASQVEVVSTSSGLGGGFPHRPLGPPLIGGMNYRAAETKDDPVPAAAGPAVPEAPQKQQQARTAMLLQPVVMQRNLVIPAVGSVSAAPPAPVIIPAATAVRTQYIAPVASLPAYALPSQRQEVGISGIATIPVGGATVPVTLNCDLSTLALRGLPQQQQVTASANAAARSQEQQIEDILKEIKARSSQSQSPADADKALQAIAEQASKVRAALSESEFAPSAPPAEMQDMSPTQLQERMRSAGYSTQMRYVPEPGLISPSSVSVGVSQGGFGGGLRGFGSSGSGFGGQGFGGGFGSQGLGGIPSHGLDFGSGSGFASGSGFGGGFGSGYGGGLGGYRAADSQPQQPQQTQPPQQPQQAQTQAQQAPQSAAARAAEAENNLKQLRQMQDDLVAKLTSRDAAAQQSPQQVQAREAEKRAFLDRLREAQSQQLSSSSSSGTGVTPAPQLEQQIIQPAGSGPQKKSQQELLQQLREAQEDLLRARAASLPREQAAAPRPQASASSLGAASSAAPSGAPVDEFPPTPGYQHVDAREAFGSYGGYA</sequence>
<accession>A0AAE1HE66</accession>
<feature type="compositionally biased region" description="Basic and acidic residues" evidence="1">
    <location>
        <begin position="779"/>
        <end position="792"/>
    </location>
</feature>
<protein>
    <submittedName>
        <fullName evidence="2">Keratin, type II cytoskeletal 73</fullName>
    </submittedName>
</protein>
<dbReference type="EMBL" id="JAHWGI010000979">
    <property type="protein sequence ID" value="KAK3919463.1"/>
    <property type="molecule type" value="Genomic_DNA"/>
</dbReference>
<evidence type="ECO:0000313" key="3">
    <source>
        <dbReference type="Proteomes" id="UP001219518"/>
    </source>
</evidence>
<dbReference type="Proteomes" id="UP001219518">
    <property type="component" value="Unassembled WGS sequence"/>
</dbReference>
<dbReference type="AlphaFoldDB" id="A0AAE1HE66"/>
<organism evidence="2 3">
    <name type="scientific">Frankliniella fusca</name>
    <dbReference type="NCBI Taxonomy" id="407009"/>
    <lineage>
        <taxon>Eukaryota</taxon>
        <taxon>Metazoa</taxon>
        <taxon>Ecdysozoa</taxon>
        <taxon>Arthropoda</taxon>
        <taxon>Hexapoda</taxon>
        <taxon>Insecta</taxon>
        <taxon>Pterygota</taxon>
        <taxon>Neoptera</taxon>
        <taxon>Paraneoptera</taxon>
        <taxon>Thysanoptera</taxon>
        <taxon>Terebrantia</taxon>
        <taxon>Thripoidea</taxon>
        <taxon>Thripidae</taxon>
        <taxon>Frankliniella</taxon>
    </lineage>
</organism>
<feature type="region of interest" description="Disordered" evidence="1">
    <location>
        <begin position="700"/>
        <end position="897"/>
    </location>
</feature>
<comment type="caution">
    <text evidence="2">The sequence shown here is derived from an EMBL/GenBank/DDBJ whole genome shotgun (WGS) entry which is preliminary data.</text>
</comment>
<reference evidence="2" key="2">
    <citation type="journal article" date="2023" name="BMC Genomics">
        <title>Pest status, molecular evolution, and epigenetic factors derived from the genome assembly of Frankliniella fusca, a thysanopteran phytovirus vector.</title>
        <authorList>
            <person name="Catto M.A."/>
            <person name="Labadie P.E."/>
            <person name="Jacobson A.L."/>
            <person name="Kennedy G.G."/>
            <person name="Srinivasan R."/>
            <person name="Hunt B.G."/>
        </authorList>
    </citation>
    <scope>NUCLEOTIDE SEQUENCE</scope>
    <source>
        <strain evidence="2">PL_HMW_Pooled</strain>
    </source>
</reference>